<evidence type="ECO:0000313" key="2">
    <source>
        <dbReference type="Proteomes" id="UP000249910"/>
    </source>
</evidence>
<dbReference type="Proteomes" id="UP000249910">
    <property type="component" value="Chromosome"/>
</dbReference>
<proteinExistence type="predicted"/>
<dbReference type="RefSeq" id="WP_088773250.1">
    <property type="nucleotide sequence ID" value="NZ_AP023082.1"/>
</dbReference>
<sequence>MKNIAKEVVDRNIIEGTRYFISLVELGSYTAVKNFYSVEINTVRSKLEILEAFLEVKLTQANSNKIDITKDGMKYYLSCHRLYTDLESSILSAKDKGIDKLNYIRVFGTRVFINYLLQNLHEIDKNYTFTFDSYLLYQSNTYFHHLNNYDIAIVTSKDLDKIDQDRWIICTSVDSANLPSRVYAGEEIIKEYDH</sequence>
<protein>
    <submittedName>
        <fullName evidence="1">LysR family transcriptional regulator</fullName>
    </submittedName>
</protein>
<evidence type="ECO:0000313" key="1">
    <source>
        <dbReference type="EMBL" id="ASG68785.1"/>
    </source>
</evidence>
<gene>
    <name evidence="1" type="ORF">CDV26_10695</name>
</gene>
<dbReference type="Gene3D" id="1.10.10.10">
    <property type="entry name" value="Winged helix-like DNA-binding domain superfamily/Winged helix DNA-binding domain"/>
    <property type="match status" value="1"/>
</dbReference>
<dbReference type="EMBL" id="CP022132">
    <property type="protein sequence ID" value="ASG68785.1"/>
    <property type="molecule type" value="Genomic_DNA"/>
</dbReference>
<dbReference type="SUPFAM" id="SSF46785">
    <property type="entry name" value="Winged helix' DNA-binding domain"/>
    <property type="match status" value="1"/>
</dbReference>
<name>A0ABN5B3V0_9GAMM</name>
<organism evidence="1 2">
    <name type="scientific">Francisella halioticida</name>
    <dbReference type="NCBI Taxonomy" id="549298"/>
    <lineage>
        <taxon>Bacteria</taxon>
        <taxon>Pseudomonadati</taxon>
        <taxon>Pseudomonadota</taxon>
        <taxon>Gammaproteobacteria</taxon>
        <taxon>Thiotrichales</taxon>
        <taxon>Francisellaceae</taxon>
        <taxon>Francisella</taxon>
    </lineage>
</organism>
<reference evidence="1 2" key="1">
    <citation type="submission" date="2017-06" db="EMBL/GenBank/DDBJ databases">
        <title>Complete genome of Francisella halioticida.</title>
        <authorList>
            <person name="Sjodin A."/>
        </authorList>
    </citation>
    <scope>NUCLEOTIDE SEQUENCE [LARGE SCALE GENOMIC DNA]</scope>
    <source>
        <strain evidence="1 2">DSM 23729</strain>
    </source>
</reference>
<accession>A0ABN5B3V0</accession>
<dbReference type="InterPro" id="IPR036390">
    <property type="entry name" value="WH_DNA-bd_sf"/>
</dbReference>
<dbReference type="InterPro" id="IPR036388">
    <property type="entry name" value="WH-like_DNA-bd_sf"/>
</dbReference>
<keyword evidence="2" id="KW-1185">Reference proteome</keyword>